<reference evidence="9" key="2">
    <citation type="journal article" date="2022" name="Res Sq">
        <title>Comparative Genomics Reveals Insights into the Divergent Evolution of Astigmatic Mites and Household Pest Adaptations.</title>
        <authorList>
            <person name="Xiong Q."/>
            <person name="Wan A.T.-Y."/>
            <person name="Liu X.-Y."/>
            <person name="Fung C.S.-H."/>
            <person name="Xiao X."/>
            <person name="Malainual N."/>
            <person name="Hou J."/>
            <person name="Wang L."/>
            <person name="Wang M."/>
            <person name="Yang K."/>
            <person name="Cui Y."/>
            <person name="Leung E."/>
            <person name="Nong W."/>
            <person name="Shin S.-K."/>
            <person name="Au S."/>
            <person name="Jeong K.Y."/>
            <person name="Chew F.T."/>
            <person name="Hui J."/>
            <person name="Leung T.F."/>
            <person name="Tungtrongchitr A."/>
            <person name="Zhong N."/>
            <person name="Liu Z."/>
            <person name="Tsui S."/>
        </authorList>
    </citation>
    <scope>NUCLEOTIDE SEQUENCE</scope>
    <source>
        <strain evidence="9">Derf</strain>
        <tissue evidence="9">Whole organism</tissue>
    </source>
</reference>
<keyword evidence="6" id="KW-0812">Transmembrane</keyword>
<protein>
    <recommendedName>
        <fullName evidence="2">ADAM10 endopeptidase</fullName>
        <ecNumber evidence="2">3.4.24.81</ecNumber>
    </recommendedName>
</protein>
<comment type="caution">
    <text evidence="9">The sequence shown here is derived from an EMBL/GenBank/DDBJ whole genome shotgun (WGS) entry which is preliminary data.</text>
</comment>
<feature type="region of interest" description="Disordered" evidence="5">
    <location>
        <begin position="1"/>
        <end position="23"/>
    </location>
</feature>
<keyword evidence="4" id="KW-0862">Zinc</keyword>
<feature type="compositionally biased region" description="Polar residues" evidence="5">
    <location>
        <begin position="1206"/>
        <end position="1225"/>
    </location>
</feature>
<feature type="compositionally biased region" description="Low complexity" evidence="5">
    <location>
        <begin position="1299"/>
        <end position="1311"/>
    </location>
</feature>
<dbReference type="PANTHER" id="PTHR45702:SF3">
    <property type="entry name" value="KUZBANIAN-LIKE, ISOFORM A"/>
    <property type="match status" value="1"/>
</dbReference>
<feature type="transmembrane region" description="Helical" evidence="6">
    <location>
        <begin position="751"/>
        <end position="772"/>
    </location>
</feature>
<organism evidence="9 10">
    <name type="scientific">Dermatophagoides farinae</name>
    <name type="common">American house dust mite</name>
    <dbReference type="NCBI Taxonomy" id="6954"/>
    <lineage>
        <taxon>Eukaryota</taxon>
        <taxon>Metazoa</taxon>
        <taxon>Ecdysozoa</taxon>
        <taxon>Arthropoda</taxon>
        <taxon>Chelicerata</taxon>
        <taxon>Arachnida</taxon>
        <taxon>Acari</taxon>
        <taxon>Acariformes</taxon>
        <taxon>Sarcoptiformes</taxon>
        <taxon>Astigmata</taxon>
        <taxon>Psoroptidia</taxon>
        <taxon>Analgoidea</taxon>
        <taxon>Pyroglyphidae</taxon>
        <taxon>Dermatophagoidinae</taxon>
        <taxon>Dermatophagoides</taxon>
    </lineage>
</organism>
<keyword evidence="4" id="KW-0479">Metal-binding</keyword>
<feature type="active site" evidence="4">
    <location>
        <position position="468"/>
    </location>
</feature>
<feature type="compositionally biased region" description="Polar residues" evidence="5">
    <location>
        <begin position="921"/>
        <end position="933"/>
    </location>
</feature>
<feature type="compositionally biased region" description="Low complexity" evidence="5">
    <location>
        <begin position="816"/>
        <end position="829"/>
    </location>
</feature>
<feature type="compositionally biased region" description="Low complexity" evidence="5">
    <location>
        <begin position="13"/>
        <end position="23"/>
    </location>
</feature>
<evidence type="ECO:0000256" key="3">
    <source>
        <dbReference type="ARBA" id="ARBA00022685"/>
    </source>
</evidence>
<dbReference type="EC" id="3.4.24.81" evidence="2"/>
<dbReference type="GO" id="GO:0005886">
    <property type="term" value="C:plasma membrane"/>
    <property type="evidence" value="ECO:0007669"/>
    <property type="project" value="TreeGrafter"/>
</dbReference>
<feature type="region of interest" description="Disordered" evidence="5">
    <location>
        <begin position="998"/>
        <end position="1058"/>
    </location>
</feature>
<dbReference type="Proteomes" id="UP000790347">
    <property type="component" value="Unassembled WGS sequence"/>
</dbReference>
<evidence type="ECO:0000256" key="2">
    <source>
        <dbReference type="ARBA" id="ARBA00012332"/>
    </source>
</evidence>
<evidence type="ECO:0000256" key="1">
    <source>
        <dbReference type="ARBA" id="ARBA00001809"/>
    </source>
</evidence>
<dbReference type="InterPro" id="IPR001762">
    <property type="entry name" value="Disintegrin_dom"/>
</dbReference>
<gene>
    <name evidence="9" type="ORF">DERF_002508</name>
</gene>
<dbReference type="PANTHER" id="PTHR45702">
    <property type="entry name" value="ADAM10/ADAM17 METALLOPEPTIDASE FAMILY MEMBER"/>
    <property type="match status" value="1"/>
</dbReference>
<dbReference type="Pfam" id="PF13574">
    <property type="entry name" value="Reprolysin_2"/>
    <property type="match status" value="1"/>
</dbReference>
<feature type="region of interest" description="Disordered" evidence="5">
    <location>
        <begin position="816"/>
        <end position="933"/>
    </location>
</feature>
<dbReference type="InterPro" id="IPR049038">
    <property type="entry name" value="ADAM10_Cys-rich"/>
</dbReference>
<dbReference type="Gene3D" id="3.40.390.10">
    <property type="entry name" value="Collagenase (Catalytic Domain)"/>
    <property type="match status" value="1"/>
</dbReference>
<proteinExistence type="predicted"/>
<dbReference type="PROSITE" id="PS50214">
    <property type="entry name" value="DISINTEGRIN_2"/>
    <property type="match status" value="1"/>
</dbReference>
<feature type="compositionally biased region" description="Low complexity" evidence="5">
    <location>
        <begin position="1184"/>
        <end position="1205"/>
    </location>
</feature>
<keyword evidence="3" id="KW-0165">Cleavage on pair of basic residues</keyword>
<dbReference type="PROSITE" id="PS50215">
    <property type="entry name" value="ADAM_MEPRO"/>
    <property type="match status" value="1"/>
</dbReference>
<dbReference type="SUPFAM" id="SSF57552">
    <property type="entry name" value="Blood coagulation inhibitor (disintegrin)"/>
    <property type="match status" value="1"/>
</dbReference>
<feature type="compositionally biased region" description="Polar residues" evidence="5">
    <location>
        <begin position="998"/>
        <end position="1014"/>
    </location>
</feature>
<dbReference type="GO" id="GO:0007219">
    <property type="term" value="P:Notch signaling pathway"/>
    <property type="evidence" value="ECO:0007669"/>
    <property type="project" value="TreeGrafter"/>
</dbReference>
<dbReference type="GO" id="GO:0004222">
    <property type="term" value="F:metalloendopeptidase activity"/>
    <property type="evidence" value="ECO:0007669"/>
    <property type="project" value="InterPro"/>
</dbReference>
<feature type="compositionally biased region" description="Polar residues" evidence="5">
    <location>
        <begin position="1403"/>
        <end position="1417"/>
    </location>
</feature>
<feature type="compositionally biased region" description="Low complexity" evidence="5">
    <location>
        <begin position="1418"/>
        <end position="1443"/>
    </location>
</feature>
<keyword evidence="6" id="KW-1133">Transmembrane helix</keyword>
<feature type="binding site" evidence="4">
    <location>
        <position position="471"/>
    </location>
    <ligand>
        <name>Zn(2+)</name>
        <dbReference type="ChEBI" id="CHEBI:29105"/>
        <note>catalytic</note>
    </ligand>
</feature>
<feature type="compositionally biased region" description="Low complexity" evidence="5">
    <location>
        <begin position="1257"/>
        <end position="1267"/>
    </location>
</feature>
<dbReference type="GO" id="GO:0006509">
    <property type="term" value="P:membrane protein ectodomain proteolysis"/>
    <property type="evidence" value="ECO:0007669"/>
    <property type="project" value="TreeGrafter"/>
</dbReference>
<feature type="region of interest" description="Disordered" evidence="5">
    <location>
        <begin position="1139"/>
        <end position="1275"/>
    </location>
</feature>
<feature type="binding site" evidence="4">
    <location>
        <position position="477"/>
    </location>
    <ligand>
        <name>Zn(2+)</name>
        <dbReference type="ChEBI" id="CHEBI:29105"/>
        <note>catalytic</note>
    </ligand>
</feature>
<feature type="region of interest" description="Disordered" evidence="5">
    <location>
        <begin position="1291"/>
        <end position="1321"/>
    </location>
</feature>
<feature type="domain" description="Peptidase M12B" evidence="8">
    <location>
        <begin position="304"/>
        <end position="524"/>
    </location>
</feature>
<feature type="transmembrane region" description="Helical" evidence="6">
    <location>
        <begin position="27"/>
        <end position="47"/>
    </location>
</feature>
<evidence type="ECO:0000313" key="10">
    <source>
        <dbReference type="Proteomes" id="UP000790347"/>
    </source>
</evidence>
<dbReference type="InterPro" id="IPR051489">
    <property type="entry name" value="ADAM_Metalloproteinase"/>
</dbReference>
<feature type="compositionally biased region" description="Low complexity" evidence="5">
    <location>
        <begin position="1236"/>
        <end position="1247"/>
    </location>
</feature>
<keyword evidence="6" id="KW-0472">Membrane</keyword>
<dbReference type="EMBL" id="ASGP02000001">
    <property type="protein sequence ID" value="KAH9528573.1"/>
    <property type="molecule type" value="Genomic_DNA"/>
</dbReference>
<dbReference type="Pfam" id="PF21299">
    <property type="entry name" value="ADAM10_Cys-rich"/>
    <property type="match status" value="1"/>
</dbReference>
<name>A0A922IGF7_DERFA</name>
<feature type="binding site" evidence="4">
    <location>
        <position position="467"/>
    </location>
    <ligand>
        <name>Zn(2+)</name>
        <dbReference type="ChEBI" id="CHEBI:29105"/>
        <note>catalytic</note>
    </ligand>
</feature>
<dbReference type="InterPro" id="IPR036436">
    <property type="entry name" value="Disintegrin_dom_sf"/>
</dbReference>
<feature type="compositionally biased region" description="Polar residues" evidence="5">
    <location>
        <begin position="830"/>
        <end position="855"/>
    </location>
</feature>
<sequence length="1458" mass="161700">MANDNDGHWKKFSSSTSSSSSSSTSSLITWTILFYFQMMIIISSPYFPIFNPVLAIKNSAATAGGDGDNNNVLGLKLNTFIPHFEPLYYDHIMIESTGNERFTYDMTNVIIGHLEDDEDSTFVGIITKNGLLDGHLQTKYEEFYIEPAERYFDLNFGNYDFHSVIYISGDVNFPLNATHGAATMANNDHHNFFANDGTTSTTASFFVHYIPLFNPFQTTTTAATVGGGGNWLSSFHQNNFDSYHDDALVDQTKMKRRQRRSTNISKAHIMSMNGNNKSSMHPRTHWIDDQRHHDRHVVVDPKKTTCMLYLQADHLFYEKMGSEEACIESMTRHVQKVNNIYKNTDFDQDGRPDNISFLIKRIKVHTMEALKDPEYRYPSTYGVEKFLELFSEEDYDAFCLAYMFTYRDFEGGTLGLAWTGDLKNAGGVCEKNGHYRGSLKSLNTGIVTLLNYGKHVPPIVSHVTLAHEIGHNFGSPHDPEDDHACTPGGENGNYIMFARATSGDKRNNNKFSPCSLRSINAVLNTKAKSLKGCFQEPQDAICGNEVVEDGEECDCGWEEDCKEPCCFPMRANSPPDEPPCRLRPNVICSPSQGPCCTQDCKLKVGNKCRDDNGCRPQCPPSTNKANKTICNEEYVCYMGECTGSICMAYGLESCQCKQGPNDSPAKLCELCCRMPSDDSTCKSSFEWNTSPYDVPDLYAKPGTPCDNYNGYCDVNQRCREVDPSSPLATLRRLLLSNESMASLKRWFNEQWFYVAVLILITVLILLMAYKVFNSRRSLRLTKTDIMEVALEAVAKHQQEQQQAAAAQQAQQQQQQQAQQQQNCNNNNNNTTSESSSIGTNSTTVATTSSQAIHLQSSIKSTNSNTTANSVTNTPGSNSGGNVSSSNITNSSTLSSTKTLTSTTTTTTTTTPTSTASNQTNVNQINASPSIHNNKNLNSAIQQRNSIDSQSSSLIMDSYSHGKSYCSAAVAVNSNVESTYSSLCSSSNNQSMQQNTYNLDSIGSSSNAKSNYHQFDSSKHHGHHQQQSNLYGTNNGGGSNKIGQTSKTPSHALYFPSTNSKQQQNSALYHHPFSATNTVAVAAAATYEPTYGRSYYGYTGGNIRNYPTPSAISYYQPSTIYDYLPYPNQTVASATASATANTQQQISSDTSTNNYGTTTTTTMTNQQQTKSNSNSNLHHFYYYPSSSSSSNNNHGTTSSSNSNSSNKFSQQHYGTVQRNKNGSTNRHYQHYFPSTLHNHAISNSNNNNNDHHFHHSTTTHQQQSLSSTRQHHSSHPQLLDTQAFNNFHQHHHQTTVANDSSLSQQSQQQQQQHRLHHSNSFHGHLDDLDHLLLFDQQMAAAAAIPSSSHHSHHHHHQNINSATNTIRSLRNDDRYSSGGGGGGGLTSTTTATNRSRESRESDTMDQITNDNNKFESNLQTSQQQQQQQSSSSSTATTTNKQQQQHLKHPGSNGWGHKSL</sequence>
<dbReference type="Gene3D" id="4.10.70.10">
    <property type="entry name" value="Disintegrin domain"/>
    <property type="match status" value="1"/>
</dbReference>
<evidence type="ECO:0000259" key="7">
    <source>
        <dbReference type="PROSITE" id="PS50214"/>
    </source>
</evidence>
<dbReference type="GO" id="GO:0046872">
    <property type="term" value="F:metal ion binding"/>
    <property type="evidence" value="ECO:0007669"/>
    <property type="project" value="UniProtKB-KW"/>
</dbReference>
<feature type="domain" description="Disintegrin" evidence="7">
    <location>
        <begin position="539"/>
        <end position="618"/>
    </location>
</feature>
<dbReference type="InterPro" id="IPR001590">
    <property type="entry name" value="Peptidase_M12B"/>
</dbReference>
<feature type="region of interest" description="Disordered" evidence="5">
    <location>
        <begin position="1369"/>
        <end position="1458"/>
    </location>
</feature>
<keyword evidence="10" id="KW-1185">Reference proteome</keyword>
<dbReference type="SUPFAM" id="SSF55486">
    <property type="entry name" value="Metalloproteases ('zincins'), catalytic domain"/>
    <property type="match status" value="1"/>
</dbReference>
<dbReference type="InterPro" id="IPR024079">
    <property type="entry name" value="MetalloPept_cat_dom_sf"/>
</dbReference>
<evidence type="ECO:0000256" key="4">
    <source>
        <dbReference type="PROSITE-ProRule" id="PRU00276"/>
    </source>
</evidence>
<accession>A0A922IGF7</accession>
<feature type="compositionally biased region" description="Low complexity" evidence="5">
    <location>
        <begin position="1139"/>
        <end position="1175"/>
    </location>
</feature>
<evidence type="ECO:0000259" key="8">
    <source>
        <dbReference type="PROSITE" id="PS50215"/>
    </source>
</evidence>
<evidence type="ECO:0000256" key="6">
    <source>
        <dbReference type="SAM" id="Phobius"/>
    </source>
</evidence>
<evidence type="ECO:0000256" key="5">
    <source>
        <dbReference type="SAM" id="MobiDB-lite"/>
    </source>
</evidence>
<comment type="catalytic activity">
    <reaction evidence="1">
        <text>Endopeptidase of broad specificity.</text>
        <dbReference type="EC" id="3.4.24.81"/>
    </reaction>
</comment>
<feature type="compositionally biased region" description="Low complexity" evidence="5">
    <location>
        <begin position="856"/>
        <end position="920"/>
    </location>
</feature>
<dbReference type="SMART" id="SM00050">
    <property type="entry name" value="DISIN"/>
    <property type="match status" value="1"/>
</dbReference>
<comment type="caution">
    <text evidence="4">Lacks conserved residue(s) required for the propagation of feature annotation.</text>
</comment>
<reference evidence="9" key="1">
    <citation type="submission" date="2013-05" db="EMBL/GenBank/DDBJ databases">
        <authorList>
            <person name="Yim A.K.Y."/>
            <person name="Chan T.F."/>
            <person name="Ji K.M."/>
            <person name="Liu X.Y."/>
            <person name="Zhou J.W."/>
            <person name="Li R.Q."/>
            <person name="Yang K.Y."/>
            <person name="Li J."/>
            <person name="Li M."/>
            <person name="Law P.T.W."/>
            <person name="Wu Y.L."/>
            <person name="Cai Z.L."/>
            <person name="Qin H."/>
            <person name="Bao Y."/>
            <person name="Leung R.K.K."/>
            <person name="Ng P.K.S."/>
            <person name="Zou J."/>
            <person name="Zhong X.J."/>
            <person name="Ran P.X."/>
            <person name="Zhong N.S."/>
            <person name="Liu Z.G."/>
            <person name="Tsui S.K.W."/>
        </authorList>
    </citation>
    <scope>NUCLEOTIDE SEQUENCE</scope>
    <source>
        <strain evidence="9">Derf</strain>
        <tissue evidence="9">Whole organism</tissue>
    </source>
</reference>
<evidence type="ECO:0000313" key="9">
    <source>
        <dbReference type="EMBL" id="KAH9528573.1"/>
    </source>
</evidence>